<evidence type="ECO:0008006" key="3">
    <source>
        <dbReference type="Google" id="ProtNLM"/>
    </source>
</evidence>
<keyword evidence="2" id="KW-1185">Reference proteome</keyword>
<sequence>MPRADDGSSADAVQLDRVLDVVERVLGDRVVSAVLYGSAARTSDSSTDASSPDVT</sequence>
<protein>
    <recommendedName>
        <fullName evidence="3">Nucleotidyltransferase domain-containing protein</fullName>
    </recommendedName>
</protein>
<dbReference type="EMBL" id="BMMD01000007">
    <property type="protein sequence ID" value="GGJ77956.1"/>
    <property type="molecule type" value="Genomic_DNA"/>
</dbReference>
<dbReference type="AlphaFoldDB" id="A0A917UQP0"/>
<evidence type="ECO:0000313" key="1">
    <source>
        <dbReference type="EMBL" id="GGJ77956.1"/>
    </source>
</evidence>
<gene>
    <name evidence="1" type="ORF">GCM10011372_15340</name>
</gene>
<name>A0A917UQP0_9MICO</name>
<dbReference type="Proteomes" id="UP000636956">
    <property type="component" value="Unassembled WGS sequence"/>
</dbReference>
<accession>A0A917UQP0</accession>
<reference evidence="1" key="2">
    <citation type="submission" date="2020-09" db="EMBL/GenBank/DDBJ databases">
        <authorList>
            <person name="Sun Q."/>
            <person name="Zhou Y."/>
        </authorList>
    </citation>
    <scope>NUCLEOTIDE SEQUENCE</scope>
    <source>
        <strain evidence="1">CGMCC 1.8984</strain>
    </source>
</reference>
<evidence type="ECO:0000313" key="2">
    <source>
        <dbReference type="Proteomes" id="UP000636956"/>
    </source>
</evidence>
<proteinExistence type="predicted"/>
<organism evidence="1 2">
    <name type="scientific">Agromyces bauzanensis</name>
    <dbReference type="NCBI Taxonomy" id="1308924"/>
    <lineage>
        <taxon>Bacteria</taxon>
        <taxon>Bacillati</taxon>
        <taxon>Actinomycetota</taxon>
        <taxon>Actinomycetes</taxon>
        <taxon>Micrococcales</taxon>
        <taxon>Microbacteriaceae</taxon>
        <taxon>Agromyces</taxon>
    </lineage>
</organism>
<reference evidence="1" key="1">
    <citation type="journal article" date="2014" name="Int. J. Syst. Evol. Microbiol.">
        <title>Complete genome sequence of Corynebacterium casei LMG S-19264T (=DSM 44701T), isolated from a smear-ripened cheese.</title>
        <authorList>
            <consortium name="US DOE Joint Genome Institute (JGI-PGF)"/>
            <person name="Walter F."/>
            <person name="Albersmeier A."/>
            <person name="Kalinowski J."/>
            <person name="Ruckert C."/>
        </authorList>
    </citation>
    <scope>NUCLEOTIDE SEQUENCE</scope>
    <source>
        <strain evidence="1">CGMCC 1.8984</strain>
    </source>
</reference>
<comment type="caution">
    <text evidence="1">The sequence shown here is derived from an EMBL/GenBank/DDBJ whole genome shotgun (WGS) entry which is preliminary data.</text>
</comment>
<dbReference type="RefSeq" id="WP_188742847.1">
    <property type="nucleotide sequence ID" value="NZ_BAABFW010000018.1"/>
</dbReference>